<evidence type="ECO:0000256" key="3">
    <source>
        <dbReference type="ARBA" id="ARBA00022970"/>
    </source>
</evidence>
<feature type="chain" id="PRO_5023013612" evidence="4">
    <location>
        <begin position="19"/>
        <end position="387"/>
    </location>
</feature>
<accession>A0A5C5GBW4</accession>
<dbReference type="PANTHER" id="PTHR30483:SF6">
    <property type="entry name" value="PERIPLASMIC BINDING PROTEIN OF ABC TRANSPORTER FOR NATURAL AMINO ACIDS"/>
    <property type="match status" value="1"/>
</dbReference>
<proteinExistence type="inferred from homology"/>
<sequence length="387" mass="40759">MKFNVLTAGAMAAGIAVAADADTIRVGVIMPASGTFATYGEQFRDGIETYQAMHGTTAGEHEIEFLFRDSGGPNAEQARALAQELLIREQVDYLAGFTFTPNALAVAPLIEQSQTPAVIFNAATSSITQESGFFLRTGYTLWQVSAPMAEWALAQGYDEVVTAVSDYGPGLDAEAGFRTAFEAGGGTITDQIRMPLDTTDFAPFMQRVRGAEPQALFTFLPAGALTYAFVKSYSENGLHEEGIVLLGTGETEEVTLPALGDAALGLNTAFHYSPTHESDANAAFLDALAGVRADAVANFATVGAFDGAHVIYEMVAAAGADGPAAIKAAKGLSWESPRGPVSLDPETRHLTQNVYIRVVERDADGALVNAEIETIAAVPDLGLVSDY</sequence>
<dbReference type="Pfam" id="PF13458">
    <property type="entry name" value="Peripla_BP_6"/>
    <property type="match status" value="1"/>
</dbReference>
<keyword evidence="3" id="KW-0813">Transport</keyword>
<evidence type="ECO:0000256" key="2">
    <source>
        <dbReference type="ARBA" id="ARBA00022729"/>
    </source>
</evidence>
<comment type="similarity">
    <text evidence="1">Belongs to the leucine-binding protein family.</text>
</comment>
<evidence type="ECO:0000259" key="5">
    <source>
        <dbReference type="Pfam" id="PF13458"/>
    </source>
</evidence>
<dbReference type="InterPro" id="IPR028081">
    <property type="entry name" value="Leu-bd"/>
</dbReference>
<keyword evidence="7" id="KW-1185">Reference proteome</keyword>
<gene>
    <name evidence="6" type="ORF">FHY64_15715</name>
</gene>
<dbReference type="InterPro" id="IPR051010">
    <property type="entry name" value="BCAA_transport"/>
</dbReference>
<organism evidence="6 7">
    <name type="scientific">Pelagovum pacificum</name>
    <dbReference type="NCBI Taxonomy" id="2588711"/>
    <lineage>
        <taxon>Bacteria</taxon>
        <taxon>Pseudomonadati</taxon>
        <taxon>Pseudomonadota</taxon>
        <taxon>Alphaproteobacteria</taxon>
        <taxon>Rhodobacterales</taxon>
        <taxon>Paracoccaceae</taxon>
        <taxon>Pelagovum</taxon>
    </lineage>
</organism>
<feature type="domain" description="Leucine-binding protein" evidence="5">
    <location>
        <begin position="23"/>
        <end position="361"/>
    </location>
</feature>
<reference evidence="6 7" key="1">
    <citation type="submission" date="2019-06" db="EMBL/GenBank/DDBJ databases">
        <title>Genome of new Rhodobacteraceae sp. SM1903.</title>
        <authorList>
            <person name="Ren X."/>
        </authorList>
    </citation>
    <scope>NUCLEOTIDE SEQUENCE [LARGE SCALE GENOMIC DNA]</scope>
    <source>
        <strain evidence="6 7">SM1903</strain>
    </source>
</reference>
<keyword evidence="2 4" id="KW-0732">Signal</keyword>
<evidence type="ECO:0000313" key="6">
    <source>
        <dbReference type="EMBL" id="TNY31460.1"/>
    </source>
</evidence>
<dbReference type="Proteomes" id="UP000314011">
    <property type="component" value="Unassembled WGS sequence"/>
</dbReference>
<dbReference type="SUPFAM" id="SSF53822">
    <property type="entry name" value="Periplasmic binding protein-like I"/>
    <property type="match status" value="1"/>
</dbReference>
<protein>
    <submittedName>
        <fullName evidence="6">ABC transporter substrate-binding protein</fullName>
    </submittedName>
</protein>
<keyword evidence="3" id="KW-0029">Amino-acid transport</keyword>
<evidence type="ECO:0000256" key="4">
    <source>
        <dbReference type="SAM" id="SignalP"/>
    </source>
</evidence>
<dbReference type="RefSeq" id="WP_140196460.1">
    <property type="nucleotide sequence ID" value="NZ_CP065915.1"/>
</dbReference>
<dbReference type="AlphaFoldDB" id="A0A5C5GBW4"/>
<dbReference type="InterPro" id="IPR028082">
    <property type="entry name" value="Peripla_BP_I"/>
</dbReference>
<comment type="caution">
    <text evidence="6">The sequence shown here is derived from an EMBL/GenBank/DDBJ whole genome shotgun (WGS) entry which is preliminary data.</text>
</comment>
<name>A0A5C5GBW4_9RHOB</name>
<dbReference type="OrthoDB" id="435355at2"/>
<dbReference type="GO" id="GO:0006865">
    <property type="term" value="P:amino acid transport"/>
    <property type="evidence" value="ECO:0007669"/>
    <property type="project" value="UniProtKB-KW"/>
</dbReference>
<dbReference type="PANTHER" id="PTHR30483">
    <property type="entry name" value="LEUCINE-SPECIFIC-BINDING PROTEIN"/>
    <property type="match status" value="1"/>
</dbReference>
<evidence type="ECO:0000313" key="7">
    <source>
        <dbReference type="Proteomes" id="UP000314011"/>
    </source>
</evidence>
<dbReference type="Gene3D" id="3.40.50.2300">
    <property type="match status" value="2"/>
</dbReference>
<evidence type="ECO:0000256" key="1">
    <source>
        <dbReference type="ARBA" id="ARBA00010062"/>
    </source>
</evidence>
<feature type="signal peptide" evidence="4">
    <location>
        <begin position="1"/>
        <end position="18"/>
    </location>
</feature>
<dbReference type="EMBL" id="VFFF01000002">
    <property type="protein sequence ID" value="TNY31460.1"/>
    <property type="molecule type" value="Genomic_DNA"/>
</dbReference>